<evidence type="ECO:0000313" key="2">
    <source>
        <dbReference type="EMBL" id="PEM73845.1"/>
    </source>
</evidence>
<comment type="caution">
    <text evidence="1">The sequence shown here is derived from an EMBL/GenBank/DDBJ whole genome shotgun (WGS) entry which is preliminary data.</text>
</comment>
<name>A0A1Y3MGL1_9BACI</name>
<evidence type="ECO:0000313" key="4">
    <source>
        <dbReference type="Proteomes" id="UP000219775"/>
    </source>
</evidence>
<sequence length="87" mass="10341">MSVYIHANGKNNTKPLFWVGESVRPCIEAVRAFFSPMPSENKGRKRVEILFYFHSRDLYVEKSKWICILFGYTHEWIGINCELRKKE</sequence>
<dbReference type="AlphaFoldDB" id="A0A1Y3MGL1"/>
<organism evidence="1 3">
    <name type="scientific">Bacillus pseudomycoides</name>
    <dbReference type="NCBI Taxonomy" id="64104"/>
    <lineage>
        <taxon>Bacteria</taxon>
        <taxon>Bacillati</taxon>
        <taxon>Bacillota</taxon>
        <taxon>Bacilli</taxon>
        <taxon>Bacillales</taxon>
        <taxon>Bacillaceae</taxon>
        <taxon>Bacillus</taxon>
        <taxon>Bacillus cereus group</taxon>
    </lineage>
</organism>
<reference evidence="2 4" key="2">
    <citation type="submission" date="2017-09" db="EMBL/GenBank/DDBJ databases">
        <title>Large-scale bioinformatics analysis of Bacillus genomes uncovers conserved roles of natural products in bacterial physiology.</title>
        <authorList>
            <consortium name="Agbiome Team Llc"/>
            <person name="Bleich R.M."/>
            <person name="Grubbs K.J."/>
            <person name="Santa Maria K.C."/>
            <person name="Allen S.E."/>
            <person name="Farag S."/>
            <person name="Shank E.A."/>
            <person name="Bowers A."/>
        </authorList>
    </citation>
    <scope>NUCLEOTIDE SEQUENCE [LARGE SCALE GENOMIC DNA]</scope>
    <source>
        <strain evidence="2 4">AFS009893</strain>
    </source>
</reference>
<reference evidence="1 3" key="1">
    <citation type="submission" date="2017-02" db="EMBL/GenBank/DDBJ databases">
        <title>Bacillus pseudomycoides isolate FSL K6-0042.</title>
        <authorList>
            <person name="Kovac J."/>
        </authorList>
    </citation>
    <scope>NUCLEOTIDE SEQUENCE [LARGE SCALE GENOMIC DNA]</scope>
    <source>
        <strain evidence="1 3">FSL K6-0042</strain>
    </source>
</reference>
<dbReference type="EMBL" id="NUDP01000002">
    <property type="protein sequence ID" value="PEM73845.1"/>
    <property type="molecule type" value="Genomic_DNA"/>
</dbReference>
<dbReference type="Proteomes" id="UP000195321">
    <property type="component" value="Unassembled WGS sequence"/>
</dbReference>
<accession>A0A1Y3MGL1</accession>
<dbReference type="EMBL" id="MWPX01000005">
    <property type="protein sequence ID" value="OUM49578.1"/>
    <property type="molecule type" value="Genomic_DNA"/>
</dbReference>
<gene>
    <name evidence="1" type="ORF">BW425_07305</name>
    <name evidence="2" type="ORF">CN613_01510</name>
</gene>
<protein>
    <submittedName>
        <fullName evidence="1">Uncharacterized protein</fullName>
    </submittedName>
</protein>
<evidence type="ECO:0000313" key="1">
    <source>
        <dbReference type="EMBL" id="OUM49578.1"/>
    </source>
</evidence>
<dbReference type="Proteomes" id="UP000219775">
    <property type="component" value="Unassembled WGS sequence"/>
</dbReference>
<proteinExistence type="predicted"/>
<evidence type="ECO:0000313" key="3">
    <source>
        <dbReference type="Proteomes" id="UP000195321"/>
    </source>
</evidence>